<proteinExistence type="predicted"/>
<dbReference type="AlphaFoldDB" id="A0A8K0L592"/>
<gene>
    <name evidence="3" type="ORF">KVT40_003573</name>
</gene>
<feature type="compositionally biased region" description="Basic and acidic residues" evidence="1">
    <location>
        <begin position="413"/>
        <end position="426"/>
    </location>
</feature>
<reference evidence="3" key="1">
    <citation type="submission" date="2021-07" db="EMBL/GenBank/DDBJ databases">
        <title>Elsinoe batatas strain:CRI-CJ2 Genome sequencing and assembly.</title>
        <authorList>
            <person name="Huang L."/>
        </authorList>
    </citation>
    <scope>NUCLEOTIDE SEQUENCE</scope>
    <source>
        <strain evidence="3">CRI-CJ2</strain>
    </source>
</reference>
<dbReference type="InterPro" id="IPR031348">
    <property type="entry name" value="PigL_N"/>
</dbReference>
<feature type="region of interest" description="Disordered" evidence="1">
    <location>
        <begin position="403"/>
        <end position="438"/>
    </location>
</feature>
<protein>
    <recommendedName>
        <fullName evidence="2">Azaphilone pigments biosynthesis cluster protein L N-terminal domain-containing protein</fullName>
    </recommendedName>
</protein>
<evidence type="ECO:0000259" key="2">
    <source>
        <dbReference type="Pfam" id="PF17111"/>
    </source>
</evidence>
<dbReference type="EMBL" id="JAESVG020000004">
    <property type="protein sequence ID" value="KAG8627700.1"/>
    <property type="molecule type" value="Genomic_DNA"/>
</dbReference>
<dbReference type="OrthoDB" id="5068804at2759"/>
<organism evidence="3 4">
    <name type="scientific">Elsinoe batatas</name>
    <dbReference type="NCBI Taxonomy" id="2601811"/>
    <lineage>
        <taxon>Eukaryota</taxon>
        <taxon>Fungi</taxon>
        <taxon>Dikarya</taxon>
        <taxon>Ascomycota</taxon>
        <taxon>Pezizomycotina</taxon>
        <taxon>Dothideomycetes</taxon>
        <taxon>Dothideomycetidae</taxon>
        <taxon>Myriangiales</taxon>
        <taxon>Elsinoaceae</taxon>
        <taxon>Elsinoe</taxon>
    </lineage>
</organism>
<evidence type="ECO:0000256" key="1">
    <source>
        <dbReference type="SAM" id="MobiDB-lite"/>
    </source>
</evidence>
<name>A0A8K0L592_9PEZI</name>
<evidence type="ECO:0000313" key="3">
    <source>
        <dbReference type="EMBL" id="KAG8627700.1"/>
    </source>
</evidence>
<sequence>MAEFIGLTASVITVATSTCKAVVRLYNTVESYQSHQQRVRDFLDELEALRAVLEALLQFLTSGPQGSDHRTEAGYDGDENASIDAQCGSEMQDHDFSALKLPITRCGDLCTAFEEELLKCTPKSSTGRHSLREWARFRFMGEDVDGFRRGLAGYKLTISIALTDATLRTTRANGESIARFNGMLEAARADLEDRLCSIDDKLECMLSKDTPISEVDTRNLQIIQKERVSTEKCLEICAGLSRHIDEIHTGTSEDRQEGVEASTSNRITKRGLEGCKESLARTVQELISLERQLLDEMVARSANGPLTSIDFMRLREEREATRQAMDICTSAQEHLKESVNNVENFATGNALQFMASTDGRTIRGKNKGFGAVTGQVGGTYDPASFAELCKIMNAVNLDLTHQTPGAAASSSRQSKETGDTSLEHGQHHTSKFDNQYGKGVRLFGEDEVKGGGFQSRAAKRS</sequence>
<evidence type="ECO:0000313" key="4">
    <source>
        <dbReference type="Proteomes" id="UP000809789"/>
    </source>
</evidence>
<feature type="domain" description="Azaphilone pigments biosynthesis cluster protein L N-terminal" evidence="2">
    <location>
        <begin position="90"/>
        <end position="238"/>
    </location>
</feature>
<comment type="caution">
    <text evidence="3">The sequence shown here is derived from an EMBL/GenBank/DDBJ whole genome shotgun (WGS) entry which is preliminary data.</text>
</comment>
<accession>A0A8K0L592</accession>
<keyword evidence="4" id="KW-1185">Reference proteome</keyword>
<feature type="domain" description="Azaphilone pigments biosynthesis cluster protein L N-terminal" evidence="2">
    <location>
        <begin position="3"/>
        <end position="60"/>
    </location>
</feature>
<dbReference type="Proteomes" id="UP000809789">
    <property type="component" value="Unassembled WGS sequence"/>
</dbReference>
<dbReference type="Pfam" id="PF17111">
    <property type="entry name" value="PigL_N"/>
    <property type="match status" value="2"/>
</dbReference>
<feature type="compositionally biased region" description="Polar residues" evidence="1">
    <location>
        <begin position="403"/>
        <end position="412"/>
    </location>
</feature>